<dbReference type="GO" id="GO:0022857">
    <property type="term" value="F:transmembrane transporter activity"/>
    <property type="evidence" value="ECO:0007669"/>
    <property type="project" value="InterPro"/>
</dbReference>
<gene>
    <name evidence="9" type="ORF">FHS19_003275</name>
</gene>
<keyword evidence="6 8" id="KW-1133">Transmembrane helix</keyword>
<dbReference type="SUPFAM" id="SSF81345">
    <property type="entry name" value="ABC transporter involved in vitamin B12 uptake, BtuC"/>
    <property type="match status" value="1"/>
</dbReference>
<evidence type="ECO:0000313" key="10">
    <source>
        <dbReference type="Proteomes" id="UP000517523"/>
    </source>
</evidence>
<evidence type="ECO:0000256" key="2">
    <source>
        <dbReference type="ARBA" id="ARBA00007935"/>
    </source>
</evidence>
<dbReference type="Pfam" id="PF01032">
    <property type="entry name" value="FecCD"/>
    <property type="match status" value="1"/>
</dbReference>
<keyword evidence="7 8" id="KW-0472">Membrane</keyword>
<evidence type="ECO:0000313" key="9">
    <source>
        <dbReference type="EMBL" id="MBB3128621.1"/>
    </source>
</evidence>
<keyword evidence="4" id="KW-1003">Cell membrane</keyword>
<evidence type="ECO:0000256" key="6">
    <source>
        <dbReference type="ARBA" id="ARBA00022989"/>
    </source>
</evidence>
<feature type="transmembrane region" description="Helical" evidence="8">
    <location>
        <begin position="316"/>
        <end position="334"/>
    </location>
</feature>
<feature type="transmembrane region" description="Helical" evidence="8">
    <location>
        <begin position="129"/>
        <end position="149"/>
    </location>
</feature>
<evidence type="ECO:0000256" key="7">
    <source>
        <dbReference type="ARBA" id="ARBA00023136"/>
    </source>
</evidence>
<keyword evidence="3" id="KW-0813">Transport</keyword>
<sequence length="342" mass="35944">MEMNMSKWPAKGRSSLPLLFLFVCFAASLVLLGCLSVSFRVDGMTWRNWLPGAGAEGITSAYYTVWHVRAPRAGLSVLLGSALAVAGCLLQAVTRNPLADTEIMGINQGASCFAVLAIMMFGGTDSSSVIWVAALCGAGVCGLMVHGLARHNRGGPQLVLAGVAISAFAGSLTTGTILLYETQLTEIMYWMAGKLSGATWSDDQLILFLDGPAIIVSLLLSRSLNVLVQGDEVAASLGIHVTRIRSLLGFLVIVLAGSAVAVAGPIGFIGLIVPHMARRLGGTNHFIVLPLAALLGANLLTAADFAAQWITYPAEIPVGIVTAFLGVPFFLYLLRRKGGMRS</sequence>
<protein>
    <submittedName>
        <fullName evidence="9">Iron complex transport system permease protein</fullName>
    </submittedName>
</protein>
<evidence type="ECO:0000256" key="8">
    <source>
        <dbReference type="SAM" id="Phobius"/>
    </source>
</evidence>
<dbReference type="PANTHER" id="PTHR30472">
    <property type="entry name" value="FERRIC ENTEROBACTIN TRANSPORT SYSTEM PERMEASE PROTEIN"/>
    <property type="match status" value="1"/>
</dbReference>
<comment type="subcellular location">
    <subcellularLocation>
        <location evidence="1">Cell membrane</location>
        <topology evidence="1">Multi-pass membrane protein</topology>
    </subcellularLocation>
</comment>
<dbReference type="GO" id="GO:0005886">
    <property type="term" value="C:plasma membrane"/>
    <property type="evidence" value="ECO:0007669"/>
    <property type="project" value="UniProtKB-SubCell"/>
</dbReference>
<feature type="transmembrane region" description="Helical" evidence="8">
    <location>
        <begin position="247"/>
        <end position="274"/>
    </location>
</feature>
<reference evidence="9 10" key="1">
    <citation type="submission" date="2020-08" db="EMBL/GenBank/DDBJ databases">
        <title>Genomic Encyclopedia of Type Strains, Phase III (KMG-III): the genomes of soil and plant-associated and newly described type strains.</title>
        <authorList>
            <person name="Whitman W."/>
        </authorList>
    </citation>
    <scope>NUCLEOTIDE SEQUENCE [LARGE SCALE GENOMIC DNA]</scope>
    <source>
        <strain evidence="9 10">CECT 5831</strain>
    </source>
</reference>
<proteinExistence type="inferred from homology"/>
<dbReference type="InterPro" id="IPR000522">
    <property type="entry name" value="ABC_transptr_permease_BtuC"/>
</dbReference>
<dbReference type="PROSITE" id="PS51257">
    <property type="entry name" value="PROKAR_LIPOPROTEIN"/>
    <property type="match status" value="1"/>
</dbReference>
<dbReference type="FunFam" id="1.10.3470.10:FF:000001">
    <property type="entry name" value="Vitamin B12 ABC transporter permease BtuC"/>
    <property type="match status" value="1"/>
</dbReference>
<evidence type="ECO:0000256" key="4">
    <source>
        <dbReference type="ARBA" id="ARBA00022475"/>
    </source>
</evidence>
<organism evidence="9 10">
    <name type="scientific">Paenibacillus rhizosphaerae</name>
    <dbReference type="NCBI Taxonomy" id="297318"/>
    <lineage>
        <taxon>Bacteria</taxon>
        <taxon>Bacillati</taxon>
        <taxon>Bacillota</taxon>
        <taxon>Bacilli</taxon>
        <taxon>Bacillales</taxon>
        <taxon>Paenibacillaceae</taxon>
        <taxon>Paenibacillus</taxon>
    </lineage>
</organism>
<comment type="caution">
    <text evidence="9">The sequence shown here is derived from an EMBL/GenBank/DDBJ whole genome shotgun (WGS) entry which is preliminary data.</text>
</comment>
<dbReference type="Gene3D" id="1.10.3470.10">
    <property type="entry name" value="ABC transporter involved in vitamin B12 uptake, BtuC"/>
    <property type="match status" value="1"/>
</dbReference>
<comment type="similarity">
    <text evidence="2">Belongs to the binding-protein-dependent transport system permease family. FecCD subfamily.</text>
</comment>
<dbReference type="GO" id="GO:0033214">
    <property type="term" value="P:siderophore-iron import into cell"/>
    <property type="evidence" value="ECO:0007669"/>
    <property type="project" value="TreeGrafter"/>
</dbReference>
<feature type="transmembrane region" description="Helical" evidence="8">
    <location>
        <begin position="73"/>
        <end position="93"/>
    </location>
</feature>
<feature type="transmembrane region" description="Helical" evidence="8">
    <location>
        <begin position="286"/>
        <end position="310"/>
    </location>
</feature>
<dbReference type="CDD" id="cd06550">
    <property type="entry name" value="TM_ABC_iron-siderophores_like"/>
    <property type="match status" value="1"/>
</dbReference>
<evidence type="ECO:0000256" key="3">
    <source>
        <dbReference type="ARBA" id="ARBA00022448"/>
    </source>
</evidence>
<name>A0A839TPY5_9BACL</name>
<evidence type="ECO:0000256" key="5">
    <source>
        <dbReference type="ARBA" id="ARBA00022692"/>
    </source>
</evidence>
<feature type="transmembrane region" description="Helical" evidence="8">
    <location>
        <begin position="158"/>
        <end position="180"/>
    </location>
</feature>
<dbReference type="InterPro" id="IPR037294">
    <property type="entry name" value="ABC_BtuC-like"/>
</dbReference>
<keyword evidence="5 8" id="KW-0812">Transmembrane</keyword>
<dbReference type="RefSeq" id="WP_183582768.1">
    <property type="nucleotide sequence ID" value="NZ_JACHXJ010000002.1"/>
</dbReference>
<dbReference type="AlphaFoldDB" id="A0A839TPY5"/>
<dbReference type="EMBL" id="JACHXJ010000002">
    <property type="protein sequence ID" value="MBB3128621.1"/>
    <property type="molecule type" value="Genomic_DNA"/>
</dbReference>
<dbReference type="Proteomes" id="UP000517523">
    <property type="component" value="Unassembled WGS sequence"/>
</dbReference>
<dbReference type="PANTHER" id="PTHR30472:SF25">
    <property type="entry name" value="ABC TRANSPORTER PERMEASE PROTEIN MJ0876-RELATED"/>
    <property type="match status" value="1"/>
</dbReference>
<accession>A0A839TPY5</accession>
<evidence type="ECO:0000256" key="1">
    <source>
        <dbReference type="ARBA" id="ARBA00004651"/>
    </source>
</evidence>